<protein>
    <submittedName>
        <fullName evidence="13 14">Zinc-finger homeodomain protein 5-like</fullName>
    </submittedName>
</protein>
<dbReference type="GO" id="GO:0006355">
    <property type="term" value="P:regulation of DNA-templated transcription"/>
    <property type="evidence" value="ECO:0000318"/>
    <property type="project" value="GO_Central"/>
</dbReference>
<organism evidence="12 13">
    <name type="scientific">Nelumbo nucifera</name>
    <name type="common">Sacred lotus</name>
    <dbReference type="NCBI Taxonomy" id="4432"/>
    <lineage>
        <taxon>Eukaryota</taxon>
        <taxon>Viridiplantae</taxon>
        <taxon>Streptophyta</taxon>
        <taxon>Embryophyta</taxon>
        <taxon>Tracheophyta</taxon>
        <taxon>Spermatophyta</taxon>
        <taxon>Magnoliopsida</taxon>
        <taxon>Proteales</taxon>
        <taxon>Nelumbonaceae</taxon>
        <taxon>Nelumbo</taxon>
    </lineage>
</organism>
<evidence type="ECO:0000256" key="8">
    <source>
        <dbReference type="ARBA" id="ARBA00023163"/>
    </source>
</evidence>
<dbReference type="PANTHER" id="PTHR31948:SF60">
    <property type="entry name" value="ZINC-FINGER HOMEODOMAIN PROTEIN 5"/>
    <property type="match status" value="1"/>
</dbReference>
<dbReference type="RefSeq" id="XP_010254806.1">
    <property type="nucleotide sequence ID" value="XM_010256504.2"/>
</dbReference>
<comment type="subcellular location">
    <subcellularLocation>
        <location evidence="1">Nucleus</location>
    </subcellularLocation>
</comment>
<keyword evidence="4" id="KW-0862">Zinc</keyword>
<evidence type="ECO:0000256" key="5">
    <source>
        <dbReference type="ARBA" id="ARBA00023015"/>
    </source>
</evidence>
<keyword evidence="3" id="KW-0863">Zinc-finger</keyword>
<feature type="region of interest" description="Disordered" evidence="10">
    <location>
        <begin position="1"/>
        <end position="138"/>
    </location>
</feature>
<gene>
    <name evidence="13 14 15" type="primary">LOC104595670</name>
</gene>
<dbReference type="GeneID" id="104595670"/>
<accession>A0A1U7ZNB6</accession>
<evidence type="ECO:0000313" key="14">
    <source>
        <dbReference type="RefSeq" id="XP_010254806.1"/>
    </source>
</evidence>
<evidence type="ECO:0000313" key="12">
    <source>
        <dbReference type="Proteomes" id="UP000189703"/>
    </source>
</evidence>
<evidence type="ECO:0000256" key="4">
    <source>
        <dbReference type="ARBA" id="ARBA00022833"/>
    </source>
</evidence>
<evidence type="ECO:0000256" key="10">
    <source>
        <dbReference type="SAM" id="MobiDB-lite"/>
    </source>
</evidence>
<evidence type="ECO:0000313" key="13">
    <source>
        <dbReference type="RefSeq" id="XP_010254805.1"/>
    </source>
</evidence>
<evidence type="ECO:0000259" key="11">
    <source>
        <dbReference type="PROSITE" id="PS51523"/>
    </source>
</evidence>
<evidence type="ECO:0000256" key="6">
    <source>
        <dbReference type="ARBA" id="ARBA00023125"/>
    </source>
</evidence>
<evidence type="ECO:0000256" key="2">
    <source>
        <dbReference type="ARBA" id="ARBA00022723"/>
    </source>
</evidence>
<feature type="compositionally biased region" description="Polar residues" evidence="10">
    <location>
        <begin position="270"/>
        <end position="284"/>
    </location>
</feature>
<dbReference type="RefSeq" id="XP_010254807.1">
    <property type="nucleotide sequence ID" value="XM_010256505.2"/>
</dbReference>
<dbReference type="OMA" id="WKIQKHN"/>
<keyword evidence="2" id="KW-0479">Metal-binding</keyword>
<dbReference type="GO" id="GO:0003700">
    <property type="term" value="F:DNA-binding transcription factor activity"/>
    <property type="evidence" value="ECO:0000318"/>
    <property type="project" value="GO_Central"/>
</dbReference>
<dbReference type="KEGG" id="nnu:104595670"/>
<dbReference type="Gene3D" id="1.10.10.60">
    <property type="entry name" value="Homeodomain-like"/>
    <property type="match status" value="1"/>
</dbReference>
<feature type="region of interest" description="Disordered" evidence="10">
    <location>
        <begin position="216"/>
        <end position="250"/>
    </location>
</feature>
<dbReference type="InterPro" id="IPR006455">
    <property type="entry name" value="Homeodomain_ZF_HD"/>
</dbReference>
<dbReference type="GO" id="GO:0000976">
    <property type="term" value="F:transcription cis-regulatory region binding"/>
    <property type="evidence" value="ECO:0000318"/>
    <property type="project" value="GO_Central"/>
</dbReference>
<evidence type="ECO:0000256" key="7">
    <source>
        <dbReference type="ARBA" id="ARBA00023155"/>
    </source>
</evidence>
<dbReference type="FunFam" id="1.10.10.60:FF:000257">
    <property type="entry name" value="Zinc-finger homeodomain protein 2"/>
    <property type="match status" value="1"/>
</dbReference>
<feature type="compositionally biased region" description="Basic and acidic residues" evidence="10">
    <location>
        <begin position="1"/>
        <end position="11"/>
    </location>
</feature>
<feature type="compositionally biased region" description="Pro residues" evidence="10">
    <location>
        <begin position="117"/>
        <end position="128"/>
    </location>
</feature>
<feature type="domain" description="ZF-HD dimerization-type" evidence="11">
    <location>
        <begin position="145"/>
        <end position="194"/>
    </location>
</feature>
<evidence type="ECO:0000256" key="3">
    <source>
        <dbReference type="ARBA" id="ARBA00022771"/>
    </source>
</evidence>
<proteinExistence type="predicted"/>
<reference evidence="13 14" key="1">
    <citation type="submission" date="2025-04" db="UniProtKB">
        <authorList>
            <consortium name="RefSeq"/>
        </authorList>
    </citation>
    <scope>IDENTIFICATION</scope>
</reference>
<feature type="region of interest" description="Disordered" evidence="10">
    <location>
        <begin position="262"/>
        <end position="299"/>
    </location>
</feature>
<feature type="compositionally biased region" description="Low complexity" evidence="10">
    <location>
        <begin position="77"/>
        <end position="99"/>
    </location>
</feature>
<sequence>MDLRGQDKERGMPSSLGYNPPIRESSSKVSSHPVISTGLVGGERRRDGTGNGTAILNPSQTQTLDHLQQHHHHRLHQPQGHGRNPDPADSDPVPVAIAVSGATSAPVAGGSNSARTTPPPPPLPPPPTTATISTTTKSTATAVRYRECLKNHAASIGGHVVDGCGEFMPSGEEGTPEALKCAACDCHRNFHRKEMEGESQSGANCYYYHNKNYDGSRSRIPPPQPQLPPPPLQQHQKFQLGLPTSPSPGSIPPMMMMAFGGGGGIGGGATESSSEDLNAYQSSAPGGATQPPQPLSLSKKRFRTKFTQEQKDRMLEFAEKIGWKIQKQDEPEVQQFCAEVGVKRQVLKVWMHNNKHSMKKKQL</sequence>
<name>A0A1U7ZNB6_NELNU</name>
<keyword evidence="9" id="KW-0539">Nucleus</keyword>
<evidence type="ECO:0000256" key="9">
    <source>
        <dbReference type="ARBA" id="ARBA00023242"/>
    </source>
</evidence>
<dbReference type="NCBIfam" id="TIGR01565">
    <property type="entry name" value="homeo_ZF_HD"/>
    <property type="match status" value="1"/>
</dbReference>
<evidence type="ECO:0000256" key="1">
    <source>
        <dbReference type="ARBA" id="ARBA00004123"/>
    </source>
</evidence>
<feature type="compositionally biased region" description="Low complexity" evidence="10">
    <location>
        <begin position="129"/>
        <end position="138"/>
    </location>
</feature>
<dbReference type="Proteomes" id="UP000189703">
    <property type="component" value="Unplaced"/>
</dbReference>
<dbReference type="InterPro" id="IPR009057">
    <property type="entry name" value="Homeodomain-like_sf"/>
</dbReference>
<dbReference type="eggNOG" id="ENOG502QZSB">
    <property type="taxonomic scope" value="Eukaryota"/>
</dbReference>
<keyword evidence="7" id="KW-0371">Homeobox</keyword>
<keyword evidence="5" id="KW-0805">Transcription regulation</keyword>
<keyword evidence="6" id="KW-0238">DNA-binding</keyword>
<dbReference type="GO" id="GO:0008270">
    <property type="term" value="F:zinc ion binding"/>
    <property type="evidence" value="ECO:0007669"/>
    <property type="project" value="UniProtKB-KW"/>
</dbReference>
<dbReference type="NCBIfam" id="TIGR01566">
    <property type="entry name" value="ZF_HD_prot_N"/>
    <property type="match status" value="1"/>
</dbReference>
<feature type="compositionally biased region" description="Low complexity" evidence="10">
    <location>
        <begin position="27"/>
        <end position="36"/>
    </location>
</feature>
<dbReference type="PANTHER" id="PTHR31948">
    <property type="entry name" value="ZINC-FINGER HOMEODOMAIN PROTEIN 2"/>
    <property type="match status" value="1"/>
</dbReference>
<feature type="compositionally biased region" description="Pro residues" evidence="10">
    <location>
        <begin position="220"/>
        <end position="232"/>
    </location>
</feature>
<dbReference type="Pfam" id="PF04770">
    <property type="entry name" value="ZF-HD_dimer"/>
    <property type="match status" value="1"/>
</dbReference>
<dbReference type="InterPro" id="IPR006456">
    <property type="entry name" value="ZF_HD_homeobox_Cys/His_dimer"/>
</dbReference>
<keyword evidence="8" id="KW-0804">Transcription</keyword>
<dbReference type="OrthoDB" id="1910053at2759"/>
<dbReference type="PROSITE" id="PS51523">
    <property type="entry name" value="ZF_HD_DIMER"/>
    <property type="match status" value="1"/>
</dbReference>
<dbReference type="RefSeq" id="XP_010254805.1">
    <property type="nucleotide sequence ID" value="XM_010256503.2"/>
</dbReference>
<dbReference type="GO" id="GO:0005634">
    <property type="term" value="C:nucleus"/>
    <property type="evidence" value="ECO:0000318"/>
    <property type="project" value="GO_Central"/>
</dbReference>
<evidence type="ECO:0000313" key="15">
    <source>
        <dbReference type="RefSeq" id="XP_010254807.1"/>
    </source>
</evidence>
<dbReference type="SUPFAM" id="SSF46689">
    <property type="entry name" value="Homeodomain-like"/>
    <property type="match status" value="1"/>
</dbReference>
<dbReference type="AlphaFoldDB" id="A0A1U7ZNB6"/>
<keyword evidence="12" id="KW-1185">Reference proteome</keyword>